<comment type="caution">
    <text evidence="2">The sequence shown here is derived from an EMBL/GenBank/DDBJ whole genome shotgun (WGS) entry which is preliminary data.</text>
</comment>
<protein>
    <submittedName>
        <fullName evidence="2">DUF805 domain-containing protein</fullName>
    </submittedName>
</protein>
<dbReference type="Pfam" id="PF05656">
    <property type="entry name" value="DUF805"/>
    <property type="match status" value="1"/>
</dbReference>
<feature type="transmembrane region" description="Helical" evidence="1">
    <location>
        <begin position="89"/>
        <end position="108"/>
    </location>
</feature>
<organism evidence="2 3">
    <name type="scientific">SAR86 cluster bacterium</name>
    <dbReference type="NCBI Taxonomy" id="2030880"/>
    <lineage>
        <taxon>Bacteria</taxon>
        <taxon>Pseudomonadati</taxon>
        <taxon>Pseudomonadota</taxon>
        <taxon>Gammaproteobacteria</taxon>
        <taxon>SAR86 cluster</taxon>
    </lineage>
</organism>
<dbReference type="Proteomes" id="UP000252915">
    <property type="component" value="Unassembled WGS sequence"/>
</dbReference>
<evidence type="ECO:0000313" key="2">
    <source>
        <dbReference type="EMBL" id="RCL44660.1"/>
    </source>
</evidence>
<name>A0A368C505_9GAMM</name>
<dbReference type="PANTHER" id="PTHR34980">
    <property type="entry name" value="INNER MEMBRANE PROTEIN-RELATED-RELATED"/>
    <property type="match status" value="1"/>
</dbReference>
<feature type="transmembrane region" description="Helical" evidence="1">
    <location>
        <begin position="54"/>
        <end position="77"/>
    </location>
</feature>
<accession>A0A368C505</accession>
<proteinExistence type="predicted"/>
<evidence type="ECO:0000256" key="1">
    <source>
        <dbReference type="SAM" id="Phobius"/>
    </source>
</evidence>
<gene>
    <name evidence="2" type="ORF">DBW92_02680</name>
</gene>
<dbReference type="GO" id="GO:0005886">
    <property type="term" value="C:plasma membrane"/>
    <property type="evidence" value="ECO:0007669"/>
    <property type="project" value="TreeGrafter"/>
</dbReference>
<dbReference type="PANTHER" id="PTHR34980:SF2">
    <property type="entry name" value="INNER MEMBRANE PROTEIN YHAH-RELATED"/>
    <property type="match status" value="1"/>
</dbReference>
<reference evidence="2 3" key="1">
    <citation type="journal article" date="2018" name="Microbiome">
        <title>Fine metagenomic profile of the Mediterranean stratified and mixed water columns revealed by assembly and recruitment.</title>
        <authorList>
            <person name="Haro-Moreno J.M."/>
            <person name="Lopez-Perez M."/>
            <person name="De La Torre J.R."/>
            <person name="Picazo A."/>
            <person name="Camacho A."/>
            <person name="Rodriguez-Valera F."/>
        </authorList>
    </citation>
    <scope>NUCLEOTIDE SEQUENCE [LARGE SCALE GENOMIC DNA]</scope>
    <source>
        <strain evidence="2">MED-G78</strain>
    </source>
</reference>
<keyword evidence="1" id="KW-0472">Membrane</keyword>
<dbReference type="AlphaFoldDB" id="A0A368C505"/>
<sequence length="126" mass="14570">MNFSQAVSSFFARWKDFNGRSSRSEYWWATFFVILTSIFTNILTLFLGLSPSIVAIIVLLLIVIFSLFLTIASLALVVRRLHDTNKSGWWYLIIFTIIGVLPLLYWYCKKGDEGENRFGSNPLDLY</sequence>
<dbReference type="InterPro" id="IPR008523">
    <property type="entry name" value="DUF805"/>
</dbReference>
<dbReference type="EMBL" id="QOPI01000011">
    <property type="protein sequence ID" value="RCL44660.1"/>
    <property type="molecule type" value="Genomic_DNA"/>
</dbReference>
<keyword evidence="1" id="KW-1133">Transmembrane helix</keyword>
<feature type="transmembrane region" description="Helical" evidence="1">
    <location>
        <begin position="26"/>
        <end position="47"/>
    </location>
</feature>
<evidence type="ECO:0000313" key="3">
    <source>
        <dbReference type="Proteomes" id="UP000252915"/>
    </source>
</evidence>
<keyword evidence="1" id="KW-0812">Transmembrane</keyword>